<dbReference type="CDD" id="cd22584">
    <property type="entry name" value="Rcat_RBR_unk"/>
    <property type="match status" value="1"/>
</dbReference>
<evidence type="ECO:0000256" key="2">
    <source>
        <dbReference type="ARBA" id="ARBA00012251"/>
    </source>
</evidence>
<proteinExistence type="predicted"/>
<reference evidence="12 13" key="1">
    <citation type="journal article" date="2023" name="PLoS ONE">
        <title>Cytospora paraplurivora sp. nov. isolated from orchards with fruit tree decline syndrome in Ontario, Canada.</title>
        <authorList>
            <person name="Ilyukhin E."/>
            <person name="Nguyen H.D.T."/>
            <person name="Castle A.J."/>
            <person name="Ellouze W."/>
        </authorList>
    </citation>
    <scope>NUCLEOTIDE SEQUENCE [LARGE SCALE GENOMIC DNA]</scope>
    <source>
        <strain evidence="12 13">FDS-564</strain>
    </source>
</reference>
<feature type="region of interest" description="Disordered" evidence="10">
    <location>
        <begin position="518"/>
        <end position="546"/>
    </location>
</feature>
<dbReference type="PROSITE" id="PS51873">
    <property type="entry name" value="TRIAD"/>
    <property type="match status" value="1"/>
</dbReference>
<evidence type="ECO:0000256" key="5">
    <source>
        <dbReference type="ARBA" id="ARBA00022737"/>
    </source>
</evidence>
<evidence type="ECO:0000259" key="11">
    <source>
        <dbReference type="PROSITE" id="PS51873"/>
    </source>
</evidence>
<protein>
    <recommendedName>
        <fullName evidence="2">RBR-type E3 ubiquitin transferase</fullName>
        <ecNumber evidence="2">2.3.2.31</ecNumber>
    </recommendedName>
</protein>
<comment type="catalytic activity">
    <reaction evidence="1">
        <text>[E2 ubiquitin-conjugating enzyme]-S-ubiquitinyl-L-cysteine + [acceptor protein]-L-lysine = [E2 ubiquitin-conjugating enzyme]-L-cysteine + [acceptor protein]-N(6)-ubiquitinyl-L-lysine.</text>
        <dbReference type="EC" id="2.3.2.31"/>
    </reaction>
</comment>
<dbReference type="GO" id="GO:0061630">
    <property type="term" value="F:ubiquitin protein ligase activity"/>
    <property type="evidence" value="ECO:0007669"/>
    <property type="project" value="UniProtKB-EC"/>
</dbReference>
<dbReference type="Pfam" id="PF01485">
    <property type="entry name" value="IBR"/>
    <property type="match status" value="1"/>
</dbReference>
<dbReference type="EMBL" id="JAJSPL020000074">
    <property type="protein sequence ID" value="KAK7729260.1"/>
    <property type="molecule type" value="Genomic_DNA"/>
</dbReference>
<dbReference type="GO" id="GO:0008270">
    <property type="term" value="F:zinc ion binding"/>
    <property type="evidence" value="ECO:0007669"/>
    <property type="project" value="UniProtKB-KW"/>
</dbReference>
<dbReference type="EC" id="2.3.2.31" evidence="2"/>
<feature type="coiled-coil region" evidence="9">
    <location>
        <begin position="376"/>
        <end position="431"/>
    </location>
</feature>
<evidence type="ECO:0000256" key="10">
    <source>
        <dbReference type="SAM" id="MobiDB-lite"/>
    </source>
</evidence>
<feature type="domain" description="RING-type" evidence="11">
    <location>
        <begin position="183"/>
        <end position="375"/>
    </location>
</feature>
<evidence type="ECO:0000313" key="12">
    <source>
        <dbReference type="EMBL" id="KAK7729260.1"/>
    </source>
</evidence>
<keyword evidence="7" id="KW-0833">Ubl conjugation pathway</keyword>
<dbReference type="InterPro" id="IPR002867">
    <property type="entry name" value="IBR_dom"/>
</dbReference>
<dbReference type="SUPFAM" id="SSF57850">
    <property type="entry name" value="RING/U-box"/>
    <property type="match status" value="1"/>
</dbReference>
<gene>
    <name evidence="12" type="ORF">SLS53_009290</name>
</gene>
<keyword evidence="8" id="KW-0862">Zinc</keyword>
<keyword evidence="5" id="KW-0677">Repeat</keyword>
<dbReference type="PANTHER" id="PTHR11685">
    <property type="entry name" value="RBR FAMILY RING FINGER AND IBR DOMAIN-CONTAINING"/>
    <property type="match status" value="1"/>
</dbReference>
<dbReference type="Gene3D" id="1.20.120.1750">
    <property type="match status" value="1"/>
</dbReference>
<keyword evidence="13" id="KW-1185">Reference proteome</keyword>
<evidence type="ECO:0000256" key="7">
    <source>
        <dbReference type="ARBA" id="ARBA00022786"/>
    </source>
</evidence>
<dbReference type="AlphaFoldDB" id="A0AAN9U5H7"/>
<evidence type="ECO:0000313" key="13">
    <source>
        <dbReference type="Proteomes" id="UP001320245"/>
    </source>
</evidence>
<keyword evidence="9" id="KW-0175">Coiled coil</keyword>
<comment type="caution">
    <text evidence="12">The sequence shown here is derived from an EMBL/GenBank/DDBJ whole genome shotgun (WGS) entry which is preliminary data.</text>
</comment>
<keyword evidence="3" id="KW-0808">Transferase</keyword>
<feature type="compositionally biased region" description="Basic and acidic residues" evidence="10">
    <location>
        <begin position="518"/>
        <end position="530"/>
    </location>
</feature>
<dbReference type="InterPro" id="IPR031127">
    <property type="entry name" value="E3_UB_ligase_RBR"/>
</dbReference>
<dbReference type="Proteomes" id="UP001320245">
    <property type="component" value="Unassembled WGS sequence"/>
</dbReference>
<sequence>MAKHLLVLPPRWVHFYHPYERSTNGGISQDPEPPDTYFYAHPFERDLSACPTTVSNGKQSVGVSIAESDKPREVVLPNLGIDGAPPEDDQVDLTKYGLPEALTKVDQVLPEILDITINSSVDHIISQVTAESELRLNVQDEKRTFQEDVKQDVKRVGWAMDKGKAVERIPDVSTASDGLYTSSEPKCISCFDDFAPKDVVKLRCHNYCKPCFQRLVINALETEAQWPPKCCLNPIDHKTCLKNISGALSVQYIQKRLEYTTPIHARYYCPIPDCGLFVPADNDNTPFRRAKCKTGHLTCMDCREAAHNDAAQCVKNQDMDLVQRLANEEGWRRCHRCHTMIEHKSSCRHIRCRCGAQFCMVCGAPWWTCGCTERQLKDMKQKAQHSQERRRLQEERERREVQELQHALSIVAETETEAEEKLERNRAAREARRKAQAIRSYTELSVLLGKVNAFQKASLEGQHERDRVALLAQIQSVEEGLTFKNQAKMDELRMASKRKIEEKEKRLWEEYKANDPSRETLEDISDERTKSRTVGDASNQEDGEAKDHWAQYRDEQLKQYRWAIADEQAIEEEHMQAKASRILDSFNVQKRELEIKMRSELRWYELVVAERTRILEGLEVSELENEIMGEDDDRWEAFEVKEDGEAGPS</sequence>
<evidence type="ECO:0000256" key="8">
    <source>
        <dbReference type="ARBA" id="ARBA00022833"/>
    </source>
</evidence>
<evidence type="ECO:0000256" key="4">
    <source>
        <dbReference type="ARBA" id="ARBA00022723"/>
    </source>
</evidence>
<evidence type="ECO:0000256" key="6">
    <source>
        <dbReference type="ARBA" id="ARBA00022771"/>
    </source>
</evidence>
<name>A0AAN9U5H7_9PEZI</name>
<keyword evidence="4" id="KW-0479">Metal-binding</keyword>
<keyword evidence="6" id="KW-0863">Zinc-finger</keyword>
<dbReference type="InterPro" id="IPR044066">
    <property type="entry name" value="TRIAD_supradom"/>
</dbReference>
<evidence type="ECO:0000256" key="1">
    <source>
        <dbReference type="ARBA" id="ARBA00001798"/>
    </source>
</evidence>
<dbReference type="CDD" id="cd20335">
    <property type="entry name" value="BRcat_RBR"/>
    <property type="match status" value="1"/>
</dbReference>
<dbReference type="GO" id="GO:0016567">
    <property type="term" value="P:protein ubiquitination"/>
    <property type="evidence" value="ECO:0007669"/>
    <property type="project" value="InterPro"/>
</dbReference>
<accession>A0AAN9U5H7</accession>
<organism evidence="12 13">
    <name type="scientific">Cytospora paraplurivora</name>
    <dbReference type="NCBI Taxonomy" id="2898453"/>
    <lineage>
        <taxon>Eukaryota</taxon>
        <taxon>Fungi</taxon>
        <taxon>Dikarya</taxon>
        <taxon>Ascomycota</taxon>
        <taxon>Pezizomycotina</taxon>
        <taxon>Sordariomycetes</taxon>
        <taxon>Sordariomycetidae</taxon>
        <taxon>Diaporthales</taxon>
        <taxon>Cytosporaceae</taxon>
        <taxon>Cytospora</taxon>
    </lineage>
</organism>
<evidence type="ECO:0000256" key="3">
    <source>
        <dbReference type="ARBA" id="ARBA00022679"/>
    </source>
</evidence>
<evidence type="ECO:0000256" key="9">
    <source>
        <dbReference type="SAM" id="Coils"/>
    </source>
</evidence>